<evidence type="ECO:0008006" key="3">
    <source>
        <dbReference type="Google" id="ProtNLM"/>
    </source>
</evidence>
<dbReference type="Gene3D" id="3.10.450.530">
    <property type="entry name" value="Ribonuclease toxin, BrnT, of type II toxin-antitoxin system"/>
    <property type="match status" value="1"/>
</dbReference>
<reference evidence="1 2" key="1">
    <citation type="submission" date="2017-02" db="EMBL/GenBank/DDBJ databases">
        <title>Genome sequence of Microcystis aeruginosa KW.</title>
        <authorList>
            <person name="Oh H.-M."/>
            <person name="Ahn C.-Y."/>
            <person name="Jeong H."/>
            <person name="Srivastava A."/>
            <person name="Lee H.-G."/>
            <person name="Kang S.-R."/>
        </authorList>
    </citation>
    <scope>NUCLEOTIDE SEQUENCE [LARGE SCALE GENOMIC DNA]</scope>
    <source>
        <strain evidence="1 2">KW</strain>
    </source>
</reference>
<evidence type="ECO:0000313" key="2">
    <source>
        <dbReference type="Proteomes" id="UP000189835"/>
    </source>
</evidence>
<proteinExistence type="predicted"/>
<dbReference type="EMBL" id="MVGR01000005">
    <property type="protein sequence ID" value="OPF15138.1"/>
    <property type="molecule type" value="Genomic_DNA"/>
</dbReference>
<comment type="caution">
    <text evidence="1">The sequence shown here is derived from an EMBL/GenBank/DDBJ whole genome shotgun (WGS) entry which is preliminary data.</text>
</comment>
<dbReference type="RefSeq" id="WP_052275984.1">
    <property type="nucleotide sequence ID" value="NZ_MVGR01000005.1"/>
</dbReference>
<gene>
    <name evidence="1" type="ORF">B1L04_21550</name>
</gene>
<dbReference type="AlphaFoldDB" id="A0A1V4BME2"/>
<accession>A0A1V4BME2</accession>
<dbReference type="Proteomes" id="UP000189835">
    <property type="component" value="Unassembled WGS sequence"/>
</dbReference>
<organism evidence="1 2">
    <name type="scientific">Microcystis aeruginosa KW</name>
    <dbReference type="NCBI Taxonomy" id="1960155"/>
    <lineage>
        <taxon>Bacteria</taxon>
        <taxon>Bacillati</taxon>
        <taxon>Cyanobacteriota</taxon>
        <taxon>Cyanophyceae</taxon>
        <taxon>Oscillatoriophycideae</taxon>
        <taxon>Chroococcales</taxon>
        <taxon>Microcystaceae</taxon>
        <taxon>Microcystis</taxon>
    </lineage>
</organism>
<dbReference type="InterPro" id="IPR038573">
    <property type="entry name" value="BrnT_sf"/>
</dbReference>
<evidence type="ECO:0000313" key="1">
    <source>
        <dbReference type="EMBL" id="OPF15138.1"/>
    </source>
</evidence>
<name>A0A1V4BME2_MICAE</name>
<sequence length="91" mass="11012">MRIQWDEAKRQRVLTERDIDFTRLNDLLYKPYIEDQRSEQPEQYRIVGFAGGTLTTFIVEYRVDEVGDYIWVVTAWKSTKQERKSYEETVN</sequence>
<protein>
    <recommendedName>
        <fullName evidence="3">BrnT family toxin</fullName>
    </recommendedName>
</protein>